<organism evidence="2 3">
    <name type="scientific">Cyclotella atomus</name>
    <dbReference type="NCBI Taxonomy" id="382360"/>
    <lineage>
        <taxon>Eukaryota</taxon>
        <taxon>Sar</taxon>
        <taxon>Stramenopiles</taxon>
        <taxon>Ochrophyta</taxon>
        <taxon>Bacillariophyta</taxon>
        <taxon>Coscinodiscophyceae</taxon>
        <taxon>Thalassiosirophycidae</taxon>
        <taxon>Stephanodiscales</taxon>
        <taxon>Stephanodiscaceae</taxon>
        <taxon>Cyclotella</taxon>
    </lineage>
</organism>
<feature type="compositionally biased region" description="Low complexity" evidence="1">
    <location>
        <begin position="238"/>
        <end position="266"/>
    </location>
</feature>
<evidence type="ECO:0000313" key="3">
    <source>
        <dbReference type="Proteomes" id="UP001530400"/>
    </source>
</evidence>
<dbReference type="EMBL" id="JALLPJ020001285">
    <property type="protein sequence ID" value="KAL3771602.1"/>
    <property type="molecule type" value="Genomic_DNA"/>
</dbReference>
<comment type="caution">
    <text evidence="2">The sequence shown here is derived from an EMBL/GenBank/DDBJ whole genome shotgun (WGS) entry which is preliminary data.</text>
</comment>
<evidence type="ECO:0000256" key="1">
    <source>
        <dbReference type="SAM" id="MobiDB-lite"/>
    </source>
</evidence>
<dbReference type="InterPro" id="IPR035992">
    <property type="entry name" value="Ricin_B-like_lectins"/>
</dbReference>
<sequence>MMTKGGYPSVSTCFCLYEADKLPPSSMIPEYVTRSPPKFTIIDESSKMALGINTGYDCTVDAIDVVTQNPTNSTRLEFRLSHDSKLVSVACPRKILTADCSEGLMKLANPIFPTVSHQQWIFNDNGNIVSSACSNLKLSSLQESVKTIDSYYFSLVNPATGMAMGIASDRCEEGAAVTLQKIVQGNAAQQFVKSGDGAIVSLMCPNMGLSLTKVELSGDWCEEGQTLIELRTRPTPAPSSSPTKNPTKTPTKSPSYKPTKVPTATPTPDPWLNVDIGPVWMPGSTVRENNKVVITASGKGEGIGVNKDSFRYFYMKVRTGQDVGIEILVESFTSITNTPLGMRGGLMIRESRAADSRHFSLFVRRDGDDRTLECLYRKNEGESNIMPPKDLGNEGQIWLNITKTGKWFQAYYKRTADDSWTLFETKRIDNFPRESFFVGIAVAAENSQEQPKLTASSVTVRQSQSSLSRELWANDPLNVASEPYLWTFNDDSSIESTYTCPGKVIDVKTGGKLSAAAGALLGVGNHTHDTFSIYQKWTKTHQKLSILSGPYSLVNADNKALSVGDAECADGMKLQLSPDDSRSSAQNFYLGNGGTICSSKCPGLVITAPLNCQQDIVLSLKTATGDDNTKWNFDAFSGLISSVKCPELVVTGNILKPSSSPVRQKWRTVNTRLLSASEQGWNQNWEIIFAEQYDKVLPQVIETNVGMKCYNASAAYSASFDAFSLGLIIDDATDEDQCRNTREMLGFDRDYPFDLEVRDEYHDLMCQGVEFTAVDHLTSGLSEPPVFEEVEFEAPEYPDDPELTFETLSTHTFAWPEGGLYYKETRQGYDTIVDIGQSIVTLTFTAKYAEMAYQYAQDKADSACNAQPSLGCVAVIAGNGGCIWIPAKSACEVAKLSLTNLFFALWKIAELTVDTLEHAMYILTISAADSADTNQASITTLENLATFDTYVQGALNTINRNIFKQHSEYVFMSASALFARFTYHVLCTLHYYRMREHLQDRHQQMTNDIVEFLEESTNTVAGYFTLQSDWLHKNLCEIYKEVADVNNCDGTEDTLLSLVGMSLWNKMLQIEAGVDLMKNAQLMQSEGVEEVGDNGVKQVHAKDVDAIDEKMNAFSEEMQSKADALSNDVQNKVDALSNDVQSKVDALSNDTHDVQSKVDALSNDVHSLSNDMQSKVDALSNDMNDKVNGIEDELKDLKFMITKMMDMMARE</sequence>
<proteinExistence type="predicted"/>
<accession>A0ABD3N6X1</accession>
<keyword evidence="3" id="KW-1185">Reference proteome</keyword>
<name>A0ABD3N6X1_9STRA</name>
<protein>
    <submittedName>
        <fullName evidence="2">Uncharacterized protein</fullName>
    </submittedName>
</protein>
<dbReference type="SUPFAM" id="SSF50370">
    <property type="entry name" value="Ricin B-like lectins"/>
    <property type="match status" value="2"/>
</dbReference>
<dbReference type="AlphaFoldDB" id="A0ABD3N6X1"/>
<dbReference type="Proteomes" id="UP001530400">
    <property type="component" value="Unassembled WGS sequence"/>
</dbReference>
<reference evidence="2 3" key="1">
    <citation type="submission" date="2024-10" db="EMBL/GenBank/DDBJ databases">
        <title>Updated reference genomes for cyclostephanoid diatoms.</title>
        <authorList>
            <person name="Roberts W.R."/>
            <person name="Alverson A.J."/>
        </authorList>
    </citation>
    <scope>NUCLEOTIDE SEQUENCE [LARGE SCALE GENOMIC DNA]</scope>
    <source>
        <strain evidence="2 3">AJA010-31</strain>
    </source>
</reference>
<evidence type="ECO:0000313" key="2">
    <source>
        <dbReference type="EMBL" id="KAL3771602.1"/>
    </source>
</evidence>
<dbReference type="Gene3D" id="2.80.10.50">
    <property type="match status" value="1"/>
</dbReference>
<dbReference type="PROSITE" id="PS50231">
    <property type="entry name" value="RICIN_B_LECTIN"/>
    <property type="match status" value="1"/>
</dbReference>
<feature type="region of interest" description="Disordered" evidence="1">
    <location>
        <begin position="229"/>
        <end position="268"/>
    </location>
</feature>
<gene>
    <name evidence="2" type="ORF">ACHAWO_012335</name>
</gene>
<dbReference type="CDD" id="cd00161">
    <property type="entry name" value="beta-trefoil_Ricin-like"/>
    <property type="match status" value="2"/>
</dbReference>
<dbReference type="Gene3D" id="1.20.120.20">
    <property type="entry name" value="Apolipoprotein"/>
    <property type="match status" value="1"/>
</dbReference>